<keyword evidence="2" id="KW-0732">Signal</keyword>
<keyword evidence="1" id="KW-0472">Membrane</keyword>
<dbReference type="Proteomes" id="UP000005408">
    <property type="component" value="Unassembled WGS sequence"/>
</dbReference>
<evidence type="ECO:0000313" key="4">
    <source>
        <dbReference type="Proteomes" id="UP000005408"/>
    </source>
</evidence>
<dbReference type="AlphaFoldDB" id="A0A8W8NRI4"/>
<accession>A0A8W8NRI4</accession>
<feature type="chain" id="PRO_5036474150" evidence="2">
    <location>
        <begin position="21"/>
        <end position="527"/>
    </location>
</feature>
<feature type="transmembrane region" description="Helical" evidence="1">
    <location>
        <begin position="172"/>
        <end position="195"/>
    </location>
</feature>
<protein>
    <submittedName>
        <fullName evidence="3">Uncharacterized protein</fullName>
    </submittedName>
</protein>
<organism evidence="3 4">
    <name type="scientific">Magallana gigas</name>
    <name type="common">Pacific oyster</name>
    <name type="synonym">Crassostrea gigas</name>
    <dbReference type="NCBI Taxonomy" id="29159"/>
    <lineage>
        <taxon>Eukaryota</taxon>
        <taxon>Metazoa</taxon>
        <taxon>Spiralia</taxon>
        <taxon>Lophotrochozoa</taxon>
        <taxon>Mollusca</taxon>
        <taxon>Bivalvia</taxon>
        <taxon>Autobranchia</taxon>
        <taxon>Pteriomorphia</taxon>
        <taxon>Ostreida</taxon>
        <taxon>Ostreoidea</taxon>
        <taxon>Ostreidae</taxon>
        <taxon>Magallana</taxon>
    </lineage>
</organism>
<sequence>MASCIHILLMFATLLTQTSSGDQEKCSKAIHDLVKVVASCPTSKHEWDIAASKKNCEYLAALCNTSKKPYLYHCVINGFRNQTLEVCAQGRIIFGHCTEYNVAGEVIQRHDTAKCNCTFPKCDKSYYSTEAYKFPDCYELVFIKQDSKTTTVQTEESTTTSKPDETETNNPFIYVVIVAAVVICVLVFIIIMILCKKQRRRAPIDEEERIGMIKKEQDSSIKYFYIKAKHFQHFYYVNNLAKDCELRLEKVIRDKDRRKCMSNKDVMIRVVGNLTDDNLNFLSKVKEEKNMEREMRGINLEAIPLLCFQNDLEILRGENACHKILIKSDVPCDKTRKADGSIIIVGQNKRQIKEIITSCFEEQLHQMLKDWLGKLKHEDSNKQTSEIIAEIEAIRKQLILDTSSNIAALDAPSIGNKFIVPNDVKDYLFRRFDVNGFGIWGYEEIIAAHRIPGENGKSRPIWVKMINNDVKSRVMKKRYVVKDYGFRLGNDVTKANVSLIKRLSEHKVTKMPSILMDGSTNKLVTRE</sequence>
<keyword evidence="1" id="KW-0812">Transmembrane</keyword>
<reference evidence="3" key="1">
    <citation type="submission" date="2022-08" db="UniProtKB">
        <authorList>
            <consortium name="EnsemblMetazoa"/>
        </authorList>
    </citation>
    <scope>IDENTIFICATION</scope>
    <source>
        <strain evidence="3">05x7-T-G4-1.051#20</strain>
    </source>
</reference>
<evidence type="ECO:0000313" key="3">
    <source>
        <dbReference type="EnsemblMetazoa" id="G9016.1:cds"/>
    </source>
</evidence>
<evidence type="ECO:0000256" key="2">
    <source>
        <dbReference type="SAM" id="SignalP"/>
    </source>
</evidence>
<feature type="signal peptide" evidence="2">
    <location>
        <begin position="1"/>
        <end position="20"/>
    </location>
</feature>
<evidence type="ECO:0000256" key="1">
    <source>
        <dbReference type="SAM" id="Phobius"/>
    </source>
</evidence>
<keyword evidence="1" id="KW-1133">Transmembrane helix</keyword>
<proteinExistence type="predicted"/>
<name>A0A8W8NRI4_MAGGI</name>
<dbReference type="EnsemblMetazoa" id="G9016.1">
    <property type="protein sequence ID" value="G9016.1:cds"/>
    <property type="gene ID" value="G9016"/>
</dbReference>
<keyword evidence="4" id="KW-1185">Reference proteome</keyword>